<dbReference type="Pfam" id="PF00460">
    <property type="entry name" value="Flg_bb_rod"/>
    <property type="match status" value="1"/>
</dbReference>
<evidence type="ECO:0000256" key="1">
    <source>
        <dbReference type="ARBA" id="ARBA00004117"/>
    </source>
</evidence>
<dbReference type="InterPro" id="IPR019776">
    <property type="entry name" value="Flagellar_basal_body_rod_CS"/>
</dbReference>
<evidence type="ECO:0000256" key="5">
    <source>
        <dbReference type="ARBA" id="ARBA00024934"/>
    </source>
</evidence>
<dbReference type="GO" id="GO:0071978">
    <property type="term" value="P:bacterial-type flagellum-dependent swarming motility"/>
    <property type="evidence" value="ECO:0007669"/>
    <property type="project" value="TreeGrafter"/>
</dbReference>
<dbReference type="AlphaFoldDB" id="A0A1R1IDH9"/>
<evidence type="ECO:0000256" key="4">
    <source>
        <dbReference type="ARBA" id="ARBA00023143"/>
    </source>
</evidence>
<keyword evidence="4 6" id="KW-0975">Bacterial flagellum</keyword>
<comment type="function">
    <text evidence="5 6">Structural component of flagellum, the bacterial motility apparatus. Part of the rod structure of flagellar basal body.</text>
</comment>
<comment type="subcellular location">
    <subcellularLocation>
        <location evidence="1 6">Bacterial flagellum basal body</location>
    </subcellularLocation>
</comment>
<comment type="caution">
    <text evidence="8">The sequence shown here is derived from an EMBL/GenBank/DDBJ whole genome shotgun (WGS) entry which is preliminary data.</text>
</comment>
<dbReference type="InterPro" id="IPR001444">
    <property type="entry name" value="Flag_bb_rod_N"/>
</dbReference>
<evidence type="ECO:0000313" key="9">
    <source>
        <dbReference type="Proteomes" id="UP000187526"/>
    </source>
</evidence>
<feature type="domain" description="Flagellar basal body rod protein N-terminal" evidence="7">
    <location>
        <begin position="14"/>
        <end position="38"/>
    </location>
</feature>
<dbReference type="GO" id="GO:0030694">
    <property type="term" value="C:bacterial-type flagellum basal body, rod"/>
    <property type="evidence" value="ECO:0007669"/>
    <property type="project" value="InterPro"/>
</dbReference>
<dbReference type="OrthoDB" id="9788334at2"/>
<accession>A0A1R1IDH9</accession>
<proteinExistence type="inferred from homology"/>
<evidence type="ECO:0000256" key="6">
    <source>
        <dbReference type="PIRNR" id="PIRNR002889"/>
    </source>
</evidence>
<keyword evidence="8" id="KW-0966">Cell projection</keyword>
<comment type="subunit">
    <text evidence="6">The basal body constitutes a major portion of the flagellar organelle and consists of a number of rings mounted on a central rod.</text>
</comment>
<sequence>MADYSSHFGVYSKALDLRAQRHQVLASNIANADTPQYKARDFEFSSAMANAMAGREAGGALTMATTARAHIAGSGSTGAAHLQFRSETQSAVDGNTVDMDVERAQIAENAIQYQILTQLIGDKFKGLRTAMSSTQG</sequence>
<keyword evidence="8" id="KW-0282">Flagellum</keyword>
<evidence type="ECO:0000259" key="7">
    <source>
        <dbReference type="Pfam" id="PF00460"/>
    </source>
</evidence>
<organism evidence="8 9">
    <name type="scientific">Azonexus hydrophilus</name>
    <dbReference type="NCBI Taxonomy" id="418702"/>
    <lineage>
        <taxon>Bacteria</taxon>
        <taxon>Pseudomonadati</taxon>
        <taxon>Pseudomonadota</taxon>
        <taxon>Betaproteobacteria</taxon>
        <taxon>Rhodocyclales</taxon>
        <taxon>Azonexaceae</taxon>
        <taxon>Azonexus</taxon>
    </lineage>
</organism>
<dbReference type="EMBL" id="MTHD01000001">
    <property type="protein sequence ID" value="OMG56797.1"/>
    <property type="molecule type" value="Genomic_DNA"/>
</dbReference>
<dbReference type="PIRSF" id="PIRSF002889">
    <property type="entry name" value="Rod_FlgB"/>
    <property type="match status" value="1"/>
</dbReference>
<keyword evidence="9" id="KW-1185">Reference proteome</keyword>
<dbReference type="PROSITE" id="PS00588">
    <property type="entry name" value="FLAGELLA_BB_ROD"/>
    <property type="match status" value="1"/>
</dbReference>
<dbReference type="STRING" id="418702.BJN45_04125"/>
<evidence type="ECO:0000256" key="3">
    <source>
        <dbReference type="ARBA" id="ARBA00014376"/>
    </source>
</evidence>
<dbReference type="InterPro" id="IPR006300">
    <property type="entry name" value="FlgB"/>
</dbReference>
<evidence type="ECO:0000313" key="8">
    <source>
        <dbReference type="EMBL" id="OMG56797.1"/>
    </source>
</evidence>
<dbReference type="NCBIfam" id="TIGR01396">
    <property type="entry name" value="FlgB"/>
    <property type="match status" value="1"/>
</dbReference>
<dbReference type="Proteomes" id="UP000187526">
    <property type="component" value="Unassembled WGS sequence"/>
</dbReference>
<gene>
    <name evidence="8" type="ORF">BJN45_04125</name>
</gene>
<reference evidence="8 9" key="1">
    <citation type="submission" date="2016-10" db="EMBL/GenBank/DDBJ databases">
        <title>Alkaliphiles isolated from bioreactors.</title>
        <authorList>
            <person name="Salah Z."/>
            <person name="Rout S.P."/>
            <person name="Humphreys P.N."/>
        </authorList>
    </citation>
    <scope>NUCLEOTIDE SEQUENCE [LARGE SCALE GENOMIC DNA]</scope>
    <source>
        <strain evidence="8 9">ZS02</strain>
    </source>
</reference>
<comment type="similarity">
    <text evidence="2 6">Belongs to the flagella basal body rod proteins family.</text>
</comment>
<dbReference type="PANTHER" id="PTHR30435">
    <property type="entry name" value="FLAGELLAR PROTEIN"/>
    <property type="match status" value="1"/>
</dbReference>
<evidence type="ECO:0000256" key="2">
    <source>
        <dbReference type="ARBA" id="ARBA00009677"/>
    </source>
</evidence>
<dbReference type="PANTHER" id="PTHR30435:SF12">
    <property type="entry name" value="FLAGELLAR BASAL BODY ROD PROTEIN FLGB"/>
    <property type="match status" value="1"/>
</dbReference>
<dbReference type="RefSeq" id="WP_076092296.1">
    <property type="nucleotide sequence ID" value="NZ_MTHD01000001.1"/>
</dbReference>
<protein>
    <recommendedName>
        <fullName evidence="3 6">Flagellar basal body rod protein FlgB</fullName>
    </recommendedName>
</protein>
<name>A0A1R1IDH9_9RHOO</name>
<keyword evidence="8" id="KW-0969">Cilium</keyword>